<organism evidence="2 3">
    <name type="scientific">Galdieria partita</name>
    <dbReference type="NCBI Taxonomy" id="83374"/>
    <lineage>
        <taxon>Eukaryota</taxon>
        <taxon>Rhodophyta</taxon>
        <taxon>Bangiophyceae</taxon>
        <taxon>Galdieriales</taxon>
        <taxon>Galdieriaceae</taxon>
        <taxon>Galdieria</taxon>
    </lineage>
</organism>
<dbReference type="SMART" id="SM00762">
    <property type="entry name" value="Cog4"/>
    <property type="match status" value="1"/>
</dbReference>
<dbReference type="OrthoDB" id="47059at2759"/>
<dbReference type="InterPro" id="IPR013167">
    <property type="entry name" value="COG4_M"/>
</dbReference>
<dbReference type="AlphaFoldDB" id="A0A9C7UTL9"/>
<comment type="caution">
    <text evidence="2">The sequence shown here is derived from an EMBL/GenBank/DDBJ whole genome shotgun (WGS) entry which is preliminary data.</text>
</comment>
<dbReference type="Pfam" id="PF20662">
    <property type="entry name" value="COG4_C"/>
    <property type="match status" value="1"/>
</dbReference>
<protein>
    <recommendedName>
        <fullName evidence="1">COG4 transport protein middle alpha-helical bundle domain-containing protein</fullName>
    </recommendedName>
</protein>
<keyword evidence="3" id="KW-1185">Reference proteome</keyword>
<dbReference type="Gene3D" id="1.20.58.1970">
    <property type="match status" value="1"/>
</dbReference>
<dbReference type="Pfam" id="PF08318">
    <property type="entry name" value="COG4_m"/>
    <property type="match status" value="1"/>
</dbReference>
<evidence type="ECO:0000259" key="1">
    <source>
        <dbReference type="SMART" id="SM00762"/>
    </source>
</evidence>
<dbReference type="Proteomes" id="UP001061958">
    <property type="component" value="Unassembled WGS sequence"/>
</dbReference>
<gene>
    <name evidence="2" type="ORF">GpartN1_g6411.t1</name>
</gene>
<accession>A0A9C7UTL9</accession>
<evidence type="ECO:0000313" key="3">
    <source>
        <dbReference type="Proteomes" id="UP001061958"/>
    </source>
</evidence>
<dbReference type="InterPro" id="IPR048684">
    <property type="entry name" value="COG4_C"/>
</dbReference>
<dbReference type="InterPro" id="IPR048682">
    <property type="entry name" value="COG4"/>
</dbReference>
<dbReference type="PANTHER" id="PTHR24016">
    <property type="entry name" value="CONSERVED OLIGOMERIC GOLGI COMPLEX SUBUNIT 4"/>
    <property type="match status" value="1"/>
</dbReference>
<reference evidence="2" key="1">
    <citation type="journal article" date="2022" name="Proc. Natl. Acad. Sci. U.S.A.">
        <title>Life cycle and functional genomics of the unicellular red alga Galdieria for elucidating algal and plant evolution and industrial use.</title>
        <authorList>
            <person name="Hirooka S."/>
            <person name="Itabashi T."/>
            <person name="Ichinose T.M."/>
            <person name="Onuma R."/>
            <person name="Fujiwara T."/>
            <person name="Yamashita S."/>
            <person name="Jong L.W."/>
            <person name="Tomita R."/>
            <person name="Iwane A.H."/>
            <person name="Miyagishima S.Y."/>
        </authorList>
    </citation>
    <scope>NUCLEOTIDE SEQUENCE</scope>
    <source>
        <strain evidence="2">NBRC 102759</strain>
    </source>
</reference>
<evidence type="ECO:0000313" key="2">
    <source>
        <dbReference type="EMBL" id="GJQ14620.1"/>
    </source>
</evidence>
<feature type="domain" description="COG4 transport protein middle alpha-helical bundle" evidence="1">
    <location>
        <begin position="161"/>
        <end position="452"/>
    </location>
</feature>
<dbReference type="PANTHER" id="PTHR24016:SF0">
    <property type="entry name" value="CONSERVED OLIGOMERIC GOLGI COMPLEX SUBUNIT 4"/>
    <property type="match status" value="1"/>
</dbReference>
<name>A0A9C7UTL9_9RHOD</name>
<proteinExistence type="predicted"/>
<reference evidence="2" key="2">
    <citation type="submission" date="2022-01" db="EMBL/GenBank/DDBJ databases">
        <authorList>
            <person name="Hirooka S."/>
            <person name="Miyagishima S.Y."/>
        </authorList>
    </citation>
    <scope>NUCLEOTIDE SEQUENCE</scope>
    <source>
        <strain evidence="2">NBRC 102759</strain>
    </source>
</reference>
<dbReference type="Gene3D" id="1.10.287.1060">
    <property type="entry name" value="ESAT-6-like"/>
    <property type="match status" value="1"/>
</dbReference>
<sequence length="721" mass="84053">MSQETSTQEKVDKILEREISQVTAKIVDIDQKIHKLAEQLAAKEERQRTIFDLLTTQVEDVETESKELEHSWETFHIEDVYNKLNSFHLKSCRLEETHRLLKTAIKTRELLSHFRSCFSKGQLKEAVDHASELRTLSIENSAQMEFLETLLEEQPVVDENLHSLKNTLRQYIKDASSKGYDALSQVYEKCVDLFRVGEEEEAFELYFSFLSSSIQKELNEPLSRLRQKGDSSSQLAGRCISCLTQLYECIASYAEENEERLTREWSEQYYLLLLRRLQSISNEYGTEILDIYCYSRQLNSTHASLTTPTTETRQLDVVMDEIALISQRTNAYFHFMQNKLDKRNHSGMLETSKIFRECLLQRKLDELISAYISMENHFMAESIKKAISLDEIPKDLGTVLVSTFVDDCFFVIQKSIKRAFAFENNDVLCAIINETNDAMNRQVVGFFKNRLVQILISQKETNRMESYTSKPLDKSRNVTMQLVILLNNLHNCQEYGDRLVGWLDVSSRKRNSVTSELDKIQSVVADLKDALKAFHSMLEETLEHLKTRITSKLVRSFEPLQQMSFILQEEVSLGVLEANSSFIDNFMEQFESSMGYLEELLIDSNWDDLTRRIASWTADHLESILWRKKFNSHGAFRLDTDIRSITNFFNSKVKQGTVRDIFTRLFQLTMLLNMESPTEIYDIWQQGEDKHIRWKLTAEEVRQVLSLRTEFSSEKIEHLSL</sequence>
<dbReference type="EMBL" id="BQMJ01000057">
    <property type="protein sequence ID" value="GJQ14620.1"/>
    <property type="molecule type" value="Genomic_DNA"/>
</dbReference>